<dbReference type="PANTHER" id="PTHR31044:SF25">
    <property type="entry name" value="PLASMODESMATA CALLOSE-BINDING PROTEIN 3"/>
    <property type="match status" value="1"/>
</dbReference>
<dbReference type="Gene3D" id="1.20.58.1040">
    <property type="match status" value="1"/>
</dbReference>
<keyword evidence="1" id="KW-0732">Signal</keyword>
<name>A0A427A5M2_ENSVE</name>
<accession>A0A427A5M2</accession>
<dbReference type="Pfam" id="PF07983">
    <property type="entry name" value="X8"/>
    <property type="match status" value="1"/>
</dbReference>
<dbReference type="AlphaFoldDB" id="A0A427A5M2"/>
<sequence>MHTHPCQHRNYGTDERTGGRGPHPHLPRYVMPHAGPLFRTHAHQTICLASPPAPPKNQSGRRAVRDERVGAAISDRTFVLDQAEQCFEMRARKGVGADRHPLDRPFMFGSGVVGCTTVLQKTLDYACGAGADCTPILQNGACYNPNTVLAHCSYAANSYYQRKGQTQDACDFAATATLSSTDPGDL</sequence>
<organism evidence="4 5">
    <name type="scientific">Ensete ventricosum</name>
    <name type="common">Abyssinian banana</name>
    <name type="synonym">Musa ensete</name>
    <dbReference type="NCBI Taxonomy" id="4639"/>
    <lineage>
        <taxon>Eukaryota</taxon>
        <taxon>Viridiplantae</taxon>
        <taxon>Streptophyta</taxon>
        <taxon>Embryophyta</taxon>
        <taxon>Tracheophyta</taxon>
        <taxon>Spermatophyta</taxon>
        <taxon>Magnoliopsida</taxon>
        <taxon>Liliopsida</taxon>
        <taxon>Zingiberales</taxon>
        <taxon>Musaceae</taxon>
        <taxon>Ensete</taxon>
    </lineage>
</organism>
<feature type="region of interest" description="Disordered" evidence="2">
    <location>
        <begin position="1"/>
        <end position="25"/>
    </location>
</feature>
<dbReference type="GO" id="GO:0009506">
    <property type="term" value="C:plasmodesma"/>
    <property type="evidence" value="ECO:0007669"/>
    <property type="project" value="UniProtKB-ARBA"/>
</dbReference>
<evidence type="ECO:0000313" key="5">
    <source>
        <dbReference type="Proteomes" id="UP000287651"/>
    </source>
</evidence>
<evidence type="ECO:0000256" key="2">
    <source>
        <dbReference type="SAM" id="MobiDB-lite"/>
    </source>
</evidence>
<dbReference type="InterPro" id="IPR044788">
    <property type="entry name" value="X8_dom_prot"/>
</dbReference>
<comment type="caution">
    <text evidence="4">The sequence shown here is derived from an EMBL/GenBank/DDBJ whole genome shotgun (WGS) entry which is preliminary data.</text>
</comment>
<dbReference type="PANTHER" id="PTHR31044">
    <property type="entry name" value="BETA-1,3 GLUCANASE"/>
    <property type="match status" value="1"/>
</dbReference>
<gene>
    <name evidence="4" type="ORF">B296_00010481</name>
</gene>
<evidence type="ECO:0000259" key="3">
    <source>
        <dbReference type="SMART" id="SM00768"/>
    </source>
</evidence>
<dbReference type="SMART" id="SM00768">
    <property type="entry name" value="X8"/>
    <property type="match status" value="1"/>
</dbReference>
<evidence type="ECO:0000256" key="1">
    <source>
        <dbReference type="ARBA" id="ARBA00022729"/>
    </source>
</evidence>
<proteinExistence type="predicted"/>
<evidence type="ECO:0000313" key="4">
    <source>
        <dbReference type="EMBL" id="RRT71493.1"/>
    </source>
</evidence>
<dbReference type="InterPro" id="IPR012946">
    <property type="entry name" value="X8"/>
</dbReference>
<dbReference type="Proteomes" id="UP000287651">
    <property type="component" value="Unassembled WGS sequence"/>
</dbReference>
<dbReference type="EMBL" id="AMZH03003694">
    <property type="protein sequence ID" value="RRT71493.1"/>
    <property type="molecule type" value="Genomic_DNA"/>
</dbReference>
<feature type="domain" description="X8" evidence="3">
    <location>
        <begin position="107"/>
        <end position="186"/>
    </location>
</feature>
<reference evidence="4 5" key="1">
    <citation type="journal article" date="2014" name="Agronomy (Basel)">
        <title>A Draft Genome Sequence for Ensete ventricosum, the Drought-Tolerant Tree Against Hunger.</title>
        <authorList>
            <person name="Harrison J."/>
            <person name="Moore K.A."/>
            <person name="Paszkiewicz K."/>
            <person name="Jones T."/>
            <person name="Grant M."/>
            <person name="Ambacheew D."/>
            <person name="Muzemil S."/>
            <person name="Studholme D.J."/>
        </authorList>
    </citation>
    <scope>NUCLEOTIDE SEQUENCE [LARGE SCALE GENOMIC DNA]</scope>
</reference>
<protein>
    <recommendedName>
        <fullName evidence="3">X8 domain-containing protein</fullName>
    </recommendedName>
</protein>